<comment type="caution">
    <text evidence="3">The sequence shown here is derived from an EMBL/GenBank/DDBJ whole genome shotgun (WGS) entry which is preliminary data.</text>
</comment>
<dbReference type="Pfam" id="PF02230">
    <property type="entry name" value="Abhydrolase_2"/>
    <property type="match status" value="2"/>
</dbReference>
<dbReference type="InterPro" id="IPR003140">
    <property type="entry name" value="PLipase/COase/thioEstase"/>
</dbReference>
<dbReference type="EMBL" id="JBBWWR010000001">
    <property type="protein sequence ID" value="KAK8971034.1"/>
    <property type="molecule type" value="Genomic_DNA"/>
</dbReference>
<evidence type="ECO:0000313" key="3">
    <source>
        <dbReference type="EMBL" id="KAK8971034.1"/>
    </source>
</evidence>
<sequence length="320" mass="34700">MHSASSPLSLSQLSITHLPLASYDDVARLLADEEFQKRHYPCWRGLSGKVCGVKSHERSSGLRRAARRRPRSPPAATKLVRTPDIISSMGTSTANDTRSSSWLLGHNAGGRSNRRAFEFGRTYVVKPKGRHQATVVWLHGLGDNGSSWSHLLEALPLHNIKWICPTAPTRSVAAFGGFPCTAWLDVGEFSEDGPDDIDGVDASAAHIANLMSAEPAGINISAVVGLSGWLPCSRSLKNKVESSQDSARKAASLPILLCHGKDDDVVLYKHGEKSVETLRASGFRNVSFKTYTGLGHHSVPEEMNDVCKWLTARLGLDGSR</sequence>
<feature type="region of interest" description="Disordered" evidence="1">
    <location>
        <begin position="57"/>
        <end position="106"/>
    </location>
</feature>
<dbReference type="Gene3D" id="3.40.50.1820">
    <property type="entry name" value="alpha/beta hydrolase"/>
    <property type="match status" value="2"/>
</dbReference>
<dbReference type="SUPFAM" id="SSF53474">
    <property type="entry name" value="alpha/beta-Hydrolases"/>
    <property type="match status" value="1"/>
</dbReference>
<reference evidence="3 4" key="1">
    <citation type="journal article" date="2022" name="Nat. Plants">
        <title>Genomes of leafy and leafless Platanthera orchids illuminate the evolution of mycoheterotrophy.</title>
        <authorList>
            <person name="Li M.H."/>
            <person name="Liu K.W."/>
            <person name="Li Z."/>
            <person name="Lu H.C."/>
            <person name="Ye Q.L."/>
            <person name="Zhang D."/>
            <person name="Wang J.Y."/>
            <person name="Li Y.F."/>
            <person name="Zhong Z.M."/>
            <person name="Liu X."/>
            <person name="Yu X."/>
            <person name="Liu D.K."/>
            <person name="Tu X.D."/>
            <person name="Liu B."/>
            <person name="Hao Y."/>
            <person name="Liao X.Y."/>
            <person name="Jiang Y.T."/>
            <person name="Sun W.H."/>
            <person name="Chen J."/>
            <person name="Chen Y.Q."/>
            <person name="Ai Y."/>
            <person name="Zhai J.W."/>
            <person name="Wu S.S."/>
            <person name="Zhou Z."/>
            <person name="Hsiao Y.Y."/>
            <person name="Wu W.L."/>
            <person name="Chen Y.Y."/>
            <person name="Lin Y.F."/>
            <person name="Hsu J.L."/>
            <person name="Li C.Y."/>
            <person name="Wang Z.W."/>
            <person name="Zhao X."/>
            <person name="Zhong W.Y."/>
            <person name="Ma X.K."/>
            <person name="Ma L."/>
            <person name="Huang J."/>
            <person name="Chen G.Z."/>
            <person name="Huang M.Z."/>
            <person name="Huang L."/>
            <person name="Peng D.H."/>
            <person name="Luo Y.B."/>
            <person name="Zou S.Q."/>
            <person name="Chen S.P."/>
            <person name="Lan S."/>
            <person name="Tsai W.C."/>
            <person name="Van de Peer Y."/>
            <person name="Liu Z.J."/>
        </authorList>
    </citation>
    <scope>NUCLEOTIDE SEQUENCE [LARGE SCALE GENOMIC DNA]</scope>
    <source>
        <strain evidence="3">Lor288</strain>
    </source>
</reference>
<keyword evidence="4" id="KW-1185">Reference proteome</keyword>
<gene>
    <name evidence="3" type="ORF">KSP40_PGU013265</name>
</gene>
<dbReference type="PANTHER" id="PTHR46234">
    <property type="entry name" value="ALPHA/BETA-HYDROLASES SUPERFAMILY PROTEIN"/>
    <property type="match status" value="1"/>
</dbReference>
<accession>A0ABR2N4I5</accession>
<feature type="domain" description="Phospholipase/carboxylesterase/thioesterase" evidence="2">
    <location>
        <begin position="123"/>
        <end position="214"/>
    </location>
</feature>
<feature type="compositionally biased region" description="Polar residues" evidence="1">
    <location>
        <begin position="88"/>
        <end position="102"/>
    </location>
</feature>
<evidence type="ECO:0000313" key="4">
    <source>
        <dbReference type="Proteomes" id="UP001412067"/>
    </source>
</evidence>
<evidence type="ECO:0000259" key="2">
    <source>
        <dbReference type="Pfam" id="PF02230"/>
    </source>
</evidence>
<organism evidence="3 4">
    <name type="scientific">Platanthera guangdongensis</name>
    <dbReference type="NCBI Taxonomy" id="2320717"/>
    <lineage>
        <taxon>Eukaryota</taxon>
        <taxon>Viridiplantae</taxon>
        <taxon>Streptophyta</taxon>
        <taxon>Embryophyta</taxon>
        <taxon>Tracheophyta</taxon>
        <taxon>Spermatophyta</taxon>
        <taxon>Magnoliopsida</taxon>
        <taxon>Liliopsida</taxon>
        <taxon>Asparagales</taxon>
        <taxon>Orchidaceae</taxon>
        <taxon>Orchidoideae</taxon>
        <taxon>Orchideae</taxon>
        <taxon>Orchidinae</taxon>
        <taxon>Platanthera</taxon>
    </lineage>
</organism>
<protein>
    <recommendedName>
        <fullName evidence="2">Phospholipase/carboxylesterase/thioesterase domain-containing protein</fullName>
    </recommendedName>
</protein>
<evidence type="ECO:0000256" key="1">
    <source>
        <dbReference type="SAM" id="MobiDB-lite"/>
    </source>
</evidence>
<dbReference type="InterPro" id="IPR029058">
    <property type="entry name" value="AB_hydrolase_fold"/>
</dbReference>
<feature type="domain" description="Phospholipase/carboxylesterase/thioesterase" evidence="2">
    <location>
        <begin position="220"/>
        <end position="311"/>
    </location>
</feature>
<proteinExistence type="predicted"/>
<dbReference type="Proteomes" id="UP001412067">
    <property type="component" value="Unassembled WGS sequence"/>
</dbReference>
<name>A0ABR2N4I5_9ASPA</name>